<dbReference type="EMBL" id="CP137578">
    <property type="protein sequence ID" value="WOX27299.1"/>
    <property type="molecule type" value="Genomic_DNA"/>
</dbReference>
<dbReference type="RefSeq" id="WP_039497310.1">
    <property type="nucleotide sequence ID" value="NZ_CBCSDF010000008.1"/>
</dbReference>
<evidence type="ECO:0000313" key="2">
    <source>
        <dbReference type="EMBL" id="WOX27299.1"/>
    </source>
</evidence>
<proteinExistence type="predicted"/>
<protein>
    <submittedName>
        <fullName evidence="1">Uncharacterized protein</fullName>
    </submittedName>
</protein>
<evidence type="ECO:0000313" key="3">
    <source>
        <dbReference type="Proteomes" id="UP000646877"/>
    </source>
</evidence>
<dbReference type="Proteomes" id="UP001304419">
    <property type="component" value="Chromosome 1"/>
</dbReference>
<keyword evidence="4" id="KW-1185">Reference proteome</keyword>
<reference evidence="1" key="1">
    <citation type="submission" date="2019-10" db="EMBL/GenBank/DDBJ databases">
        <authorList>
            <person name="Paulsen S."/>
        </authorList>
    </citation>
    <scope>NUCLEOTIDE SEQUENCE</scope>
    <source>
        <strain evidence="1">LMG 19692</strain>
    </source>
</reference>
<dbReference type="EMBL" id="WEIA01000001">
    <property type="protein sequence ID" value="NLR20114.1"/>
    <property type="molecule type" value="Genomic_DNA"/>
</dbReference>
<gene>
    <name evidence="1" type="ORF">F9Y85_02040</name>
    <name evidence="2" type="ORF">R5H13_11520</name>
</gene>
<sequence>MVFVVMFSFFVFLGAFFKYKANAKTKIRRPQIEEKPHKFVSRKGMTKAKYSGKLFSSNVKGTSQSSSIEDNFILKALEARDKARLAMKSKDYNTAWLEFSRQAEFYAYFANQRGFSPQNALSLVASVDEDFANILRIEKKHKDAFFHILYWVIASSHRPIKKHEQKLLAYFNRCKFEETTLEDVRYFVEIQSSGMVNPLTVKEQVRKWV</sequence>
<dbReference type="Proteomes" id="UP000646877">
    <property type="component" value="Unassembled WGS sequence"/>
</dbReference>
<organism evidence="1 3">
    <name type="scientific">Pseudoalteromonas maricaloris</name>
    <dbReference type="NCBI Taxonomy" id="184924"/>
    <lineage>
        <taxon>Bacteria</taxon>
        <taxon>Pseudomonadati</taxon>
        <taxon>Pseudomonadota</taxon>
        <taxon>Gammaproteobacteria</taxon>
        <taxon>Alteromonadales</taxon>
        <taxon>Pseudoalteromonadaceae</taxon>
        <taxon>Pseudoalteromonas</taxon>
    </lineage>
</organism>
<dbReference type="AlphaFoldDB" id="A0A8I2H2K6"/>
<accession>A0A8I2H2K6</accession>
<reference evidence="2 4" key="2">
    <citation type="submission" date="2023-10" db="EMBL/GenBank/DDBJ databases">
        <title>To unveil natural product biosynthetic capacity in Pseudoalteromonas.</title>
        <authorList>
            <person name="Wang J."/>
        </authorList>
    </citation>
    <scope>NUCLEOTIDE SEQUENCE [LARGE SCALE GENOMIC DNA]</scope>
    <source>
        <strain evidence="2 4">DSM 15914</strain>
    </source>
</reference>
<evidence type="ECO:0000313" key="4">
    <source>
        <dbReference type="Proteomes" id="UP001304419"/>
    </source>
</evidence>
<evidence type="ECO:0000313" key="1">
    <source>
        <dbReference type="EMBL" id="NLR20114.1"/>
    </source>
</evidence>
<name>A0A8I2H2K6_9GAMM</name>